<name>A0A5C6XCU0_9DELT</name>
<feature type="chain" id="PRO_5023014151" evidence="1">
    <location>
        <begin position="21"/>
        <end position="284"/>
    </location>
</feature>
<comment type="caution">
    <text evidence="2">The sequence shown here is derived from an EMBL/GenBank/DDBJ whole genome shotgun (WGS) entry which is preliminary data.</text>
</comment>
<gene>
    <name evidence="2" type="ORF">FRC98_17205</name>
</gene>
<sequence length="284" mass="31486">MMHATLPRQVLILVATLGCAATLSACSTQTTESQPGAASAAVTASVTAPALLADLQRAAREAWLAIERAPHACDTFDYFPHGGLRTLYCRARNFIDAPQLFDLSPVPVFVSGPHHGELKLDATKNFGHYNPDFVATLASWAIPSPEDTLFIDLTTPTYDRVVMPLAAIYRATYLKLQQNPDYLAAEAKRLTRAMQSPGGVSPDHYEAYFYFFNPHFIANPTGDHTYFSERGFDGGYFDGNVVKSAVGFWIRRHIDGTDALFYANLQKLIDLYEPPIIHDEHTYH</sequence>
<evidence type="ECO:0000256" key="1">
    <source>
        <dbReference type="SAM" id="SignalP"/>
    </source>
</evidence>
<feature type="signal peptide" evidence="1">
    <location>
        <begin position="1"/>
        <end position="20"/>
    </location>
</feature>
<organism evidence="2 3">
    <name type="scientific">Lujinxingia vulgaris</name>
    <dbReference type="NCBI Taxonomy" id="2600176"/>
    <lineage>
        <taxon>Bacteria</taxon>
        <taxon>Deltaproteobacteria</taxon>
        <taxon>Bradymonadales</taxon>
        <taxon>Lujinxingiaceae</taxon>
        <taxon>Lujinxingia</taxon>
    </lineage>
</organism>
<reference evidence="2 3" key="1">
    <citation type="submission" date="2019-08" db="EMBL/GenBank/DDBJ databases">
        <title>Bradymonadales sp. TMQ4.</title>
        <authorList>
            <person name="Liang Q."/>
        </authorList>
    </citation>
    <scope>NUCLEOTIDE SEQUENCE [LARGE SCALE GENOMIC DNA]</scope>
    <source>
        <strain evidence="2 3">TMQ4</strain>
    </source>
</reference>
<dbReference type="OrthoDB" id="338075at2"/>
<dbReference type="EMBL" id="VOSM01000010">
    <property type="protein sequence ID" value="TXD35203.1"/>
    <property type="molecule type" value="Genomic_DNA"/>
</dbReference>
<evidence type="ECO:0000313" key="3">
    <source>
        <dbReference type="Proteomes" id="UP000321412"/>
    </source>
</evidence>
<dbReference type="Proteomes" id="UP000321412">
    <property type="component" value="Unassembled WGS sequence"/>
</dbReference>
<dbReference type="AlphaFoldDB" id="A0A5C6XCU0"/>
<accession>A0A5C6XCU0</accession>
<dbReference type="RefSeq" id="WP_146982666.1">
    <property type="nucleotide sequence ID" value="NZ_VOSM01000010.1"/>
</dbReference>
<evidence type="ECO:0000313" key="2">
    <source>
        <dbReference type="EMBL" id="TXD35203.1"/>
    </source>
</evidence>
<keyword evidence="3" id="KW-1185">Reference proteome</keyword>
<protein>
    <submittedName>
        <fullName evidence="2">Uncharacterized protein</fullName>
    </submittedName>
</protein>
<proteinExistence type="predicted"/>
<keyword evidence="1" id="KW-0732">Signal</keyword>